<dbReference type="InterPro" id="IPR050600">
    <property type="entry name" value="SETD3_SETD6_MTase"/>
</dbReference>
<sequence>MAEPLEGNEKVKLSALLAWLGEEGGKVHDDIYFARDNQMGLSPFASERIDSDAVAVNVPVKSCITTANAKKQVEDLLMAAEEQDDSNDSEIVSPKEWILLYLVLHKLLLSFRKERGSQNRKDTERSSKRTKLDSENVNSFLKHAAYVNLLPEEILTPIHFNIDEIILLQSTPLFNYAIQKHQETRETCERIGKWMLQKLENSSSGEAWIEHLKDKFVSPTSLQSPDITEEQRVQWKRGTGDDLYWCEDEMCWPLLKVWRWAETVHGSRAFPPRLIEAHDSAPILIPCFDLFNHSREAKVTWTFERANAQKDIQQDCATLTVHNRTGKDCQVFNSYGPKSNESLLASYGFVNDSMNDDTVCLKLGQKQTNGATHASDTKERLHYWKYEEECPPDLLEEVINVIRANVDPEEENEDIDRFAPDAGEEEREDIRRKMYEEEAYGIISEMAQKKLQGLQNEMIEEAKKNVNVRPEVLHTIEVYREGQKRVLGWAIEHADQKSLTLGAEMNNAYY</sequence>
<organism evidence="1 2">
    <name type="scientific">Meira miltonrushii</name>
    <dbReference type="NCBI Taxonomy" id="1280837"/>
    <lineage>
        <taxon>Eukaryota</taxon>
        <taxon>Fungi</taxon>
        <taxon>Dikarya</taxon>
        <taxon>Basidiomycota</taxon>
        <taxon>Ustilaginomycotina</taxon>
        <taxon>Exobasidiomycetes</taxon>
        <taxon>Exobasidiales</taxon>
        <taxon>Brachybasidiaceae</taxon>
        <taxon>Meira</taxon>
    </lineage>
</organism>
<dbReference type="Gene3D" id="3.90.1410.10">
    <property type="entry name" value="set domain protein methyltransferase, domain 1"/>
    <property type="match status" value="1"/>
</dbReference>
<evidence type="ECO:0000313" key="1">
    <source>
        <dbReference type="EMBL" id="PWN32878.1"/>
    </source>
</evidence>
<dbReference type="PANTHER" id="PTHR13271:SF147">
    <property type="entry name" value="PROTEIN-LYSINE N-METHYLTRANSFERASE EFM1-RELATED"/>
    <property type="match status" value="1"/>
</dbReference>
<name>A0A316V786_9BASI</name>
<proteinExistence type="predicted"/>
<keyword evidence="2" id="KW-1185">Reference proteome</keyword>
<evidence type="ECO:0000313" key="2">
    <source>
        <dbReference type="Proteomes" id="UP000245771"/>
    </source>
</evidence>
<dbReference type="STRING" id="1280837.A0A316V786"/>
<dbReference type="OrthoDB" id="42889at2759"/>
<dbReference type="AlphaFoldDB" id="A0A316V786"/>
<dbReference type="GeneID" id="37023682"/>
<protein>
    <submittedName>
        <fullName evidence="1">SET domain-containing protein</fullName>
    </submittedName>
</protein>
<dbReference type="Proteomes" id="UP000245771">
    <property type="component" value="Unassembled WGS sequence"/>
</dbReference>
<dbReference type="GO" id="GO:0005634">
    <property type="term" value="C:nucleus"/>
    <property type="evidence" value="ECO:0007669"/>
    <property type="project" value="TreeGrafter"/>
</dbReference>
<accession>A0A316V786</accession>
<dbReference type="SUPFAM" id="SSF82199">
    <property type="entry name" value="SET domain"/>
    <property type="match status" value="1"/>
</dbReference>
<gene>
    <name evidence="1" type="ORF">FA14DRAFT_191944</name>
</gene>
<dbReference type="InParanoid" id="A0A316V786"/>
<dbReference type="RefSeq" id="XP_025353180.1">
    <property type="nucleotide sequence ID" value="XM_025501901.1"/>
</dbReference>
<dbReference type="GO" id="GO:0016279">
    <property type="term" value="F:protein-lysine N-methyltransferase activity"/>
    <property type="evidence" value="ECO:0007669"/>
    <property type="project" value="TreeGrafter"/>
</dbReference>
<dbReference type="PANTHER" id="PTHR13271">
    <property type="entry name" value="UNCHARACTERIZED PUTATIVE METHYLTRANSFERASE"/>
    <property type="match status" value="1"/>
</dbReference>
<reference evidence="1 2" key="1">
    <citation type="journal article" date="2018" name="Mol. Biol. Evol.">
        <title>Broad Genomic Sampling Reveals a Smut Pathogenic Ancestry of the Fungal Clade Ustilaginomycotina.</title>
        <authorList>
            <person name="Kijpornyongpan T."/>
            <person name="Mondo S.J."/>
            <person name="Barry K."/>
            <person name="Sandor L."/>
            <person name="Lee J."/>
            <person name="Lipzen A."/>
            <person name="Pangilinan J."/>
            <person name="LaButti K."/>
            <person name="Hainaut M."/>
            <person name="Henrissat B."/>
            <person name="Grigoriev I.V."/>
            <person name="Spatafora J.W."/>
            <person name="Aime M.C."/>
        </authorList>
    </citation>
    <scope>NUCLEOTIDE SEQUENCE [LARGE SCALE GENOMIC DNA]</scope>
    <source>
        <strain evidence="1 2">MCA 3882</strain>
    </source>
</reference>
<dbReference type="InterPro" id="IPR046341">
    <property type="entry name" value="SET_dom_sf"/>
</dbReference>
<dbReference type="EMBL" id="KZ819605">
    <property type="protein sequence ID" value="PWN32878.1"/>
    <property type="molecule type" value="Genomic_DNA"/>
</dbReference>